<evidence type="ECO:0000313" key="3">
    <source>
        <dbReference type="RefSeq" id="XP_033161362.1"/>
    </source>
</evidence>
<evidence type="ECO:0000256" key="1">
    <source>
        <dbReference type="SAM" id="MobiDB-lite"/>
    </source>
</evidence>
<dbReference type="AlphaFoldDB" id="A0A6P8JWV3"/>
<accession>A0A6P8JWV3</accession>
<evidence type="ECO:0000313" key="2">
    <source>
        <dbReference type="Proteomes" id="UP000515162"/>
    </source>
</evidence>
<keyword evidence="2" id="KW-1185">Reference proteome</keyword>
<dbReference type="GeneID" id="117141818"/>
<proteinExistence type="predicted"/>
<reference evidence="3" key="1">
    <citation type="submission" date="2025-08" db="UniProtKB">
        <authorList>
            <consortium name="RefSeq"/>
        </authorList>
    </citation>
    <scope>IDENTIFICATION</scope>
    <source>
        <strain evidence="3">Mau12</strain>
        <tissue evidence="3">Whole Body</tissue>
    </source>
</reference>
<feature type="region of interest" description="Disordered" evidence="1">
    <location>
        <begin position="1"/>
        <end position="38"/>
    </location>
</feature>
<protein>
    <submittedName>
        <fullName evidence="3">Uncharacterized protein LOC117141818</fullName>
    </submittedName>
</protein>
<dbReference type="Proteomes" id="UP000515162">
    <property type="component" value="Chromosome 3L"/>
</dbReference>
<name>A0A6P8JWV3_DROMA</name>
<feature type="compositionally biased region" description="Acidic residues" evidence="1">
    <location>
        <begin position="104"/>
        <end position="113"/>
    </location>
</feature>
<gene>
    <name evidence="3" type="primary">LOC117141818</name>
</gene>
<organism evidence="2 3">
    <name type="scientific">Drosophila mauritiana</name>
    <name type="common">Fruit fly</name>
    <dbReference type="NCBI Taxonomy" id="7226"/>
    <lineage>
        <taxon>Eukaryota</taxon>
        <taxon>Metazoa</taxon>
        <taxon>Ecdysozoa</taxon>
        <taxon>Arthropoda</taxon>
        <taxon>Hexapoda</taxon>
        <taxon>Insecta</taxon>
        <taxon>Pterygota</taxon>
        <taxon>Neoptera</taxon>
        <taxon>Endopterygota</taxon>
        <taxon>Diptera</taxon>
        <taxon>Brachycera</taxon>
        <taxon>Muscomorpha</taxon>
        <taxon>Ephydroidea</taxon>
        <taxon>Drosophilidae</taxon>
        <taxon>Drosophila</taxon>
        <taxon>Sophophora</taxon>
    </lineage>
</organism>
<feature type="region of interest" description="Disordered" evidence="1">
    <location>
        <begin position="82"/>
        <end position="113"/>
    </location>
</feature>
<sequence length="113" mass="12512">MSDDGSDIFQDLESYEPYTEGSQNNSDEATAVGPLDTSEDARFSEQVFSNIQERLNRIIKRISMANSAVAQMKTKLHARIPSAPVGENADQLAGGDNPMRFENVEQENETTNE</sequence>
<dbReference type="RefSeq" id="XP_033161362.1">
    <property type="nucleotide sequence ID" value="XM_033305471.1"/>
</dbReference>